<feature type="compositionally biased region" description="Basic residues" evidence="1">
    <location>
        <begin position="545"/>
        <end position="557"/>
    </location>
</feature>
<keyword evidence="2" id="KW-0732">Signal</keyword>
<keyword evidence="4" id="KW-1185">Reference proteome</keyword>
<dbReference type="InParanoid" id="A0A2R5GTN1"/>
<feature type="compositionally biased region" description="Acidic residues" evidence="1">
    <location>
        <begin position="463"/>
        <end position="478"/>
    </location>
</feature>
<proteinExistence type="predicted"/>
<comment type="caution">
    <text evidence="3">The sequence shown here is derived from an EMBL/GenBank/DDBJ whole genome shotgun (WGS) entry which is preliminary data.</text>
</comment>
<feature type="compositionally biased region" description="Basic and acidic residues" evidence="1">
    <location>
        <begin position="563"/>
        <end position="574"/>
    </location>
</feature>
<feature type="compositionally biased region" description="Basic residues" evidence="1">
    <location>
        <begin position="413"/>
        <end position="426"/>
    </location>
</feature>
<evidence type="ECO:0000313" key="3">
    <source>
        <dbReference type="EMBL" id="GBG31244.1"/>
    </source>
</evidence>
<accession>A0A2R5GTN1</accession>
<protein>
    <submittedName>
        <fullName evidence="3">Ankyrin repeat domain-containing protein 1</fullName>
    </submittedName>
</protein>
<feature type="signal peptide" evidence="2">
    <location>
        <begin position="1"/>
        <end position="24"/>
    </location>
</feature>
<dbReference type="AlphaFoldDB" id="A0A2R5GTN1"/>
<reference evidence="3 4" key="1">
    <citation type="submission" date="2017-12" db="EMBL/GenBank/DDBJ databases">
        <title>Sequencing, de novo assembly and annotation of complete genome of a new Thraustochytrid species, strain FCC1311.</title>
        <authorList>
            <person name="Sedici K."/>
            <person name="Godart F."/>
            <person name="Aiese Cigliano R."/>
            <person name="Sanseverino W."/>
            <person name="Barakat M."/>
            <person name="Ortet P."/>
            <person name="Marechal E."/>
            <person name="Cagnac O."/>
            <person name="Amato A."/>
        </authorList>
    </citation>
    <scope>NUCLEOTIDE SEQUENCE [LARGE SCALE GENOMIC DNA]</scope>
</reference>
<dbReference type="Proteomes" id="UP000241890">
    <property type="component" value="Unassembled WGS sequence"/>
</dbReference>
<sequence>MLRNSSSFVARFFLLVSSTSLIRLAKFVRNFSFIAEMSASLAVDTNAEASPRCNPVKRNEFWTAGKAERDDDRLEAELGLTAAEYLETSASEVATAIPISCPDGELIDPFRHRLPLVDSAMRALPRNERGQNFGCPEASGFAFARLDFRTLSLTFCPAEGICADTNPYWNSHEGNLTELPKYFFFGDPVYAVYIGNASVPALYNASTSLLETYKTANKLYYLKDVGEKFSGANPCQNLSPSWEASCPLVSYVDIYSRSIVHHPVLRLAKFLSDFAKFTGSSCSAHTLPHWRPLAVDAVTESAAAAASGSEADVEAKSALTVCPHLTPMPQELEPLMTADPVQGPDPAGAAETAATETAATRRRTRSKMQHKAFGEPQELDAEMERGEEAAAGAAARRGSPRRTKAAAAGGKSGGKKTQKREKRMKKVSSSVVDCEDEFIPGDAPARRSDAKQSTARSGIEACPQEEDEECRVVDEEDSPGLRSLNNCSYDDSDDETLINDEATDDGEIEIDDSNDDAERNDDSIQAIETSSMPDLGYLDIEVSRSTRKRARGSKKSKWTSSKSDNDPHEVHESEPTSMHSTDVPDIHVASEEEDRDDAELVHDISISNLG</sequence>
<organism evidence="3 4">
    <name type="scientific">Hondaea fermentalgiana</name>
    <dbReference type="NCBI Taxonomy" id="2315210"/>
    <lineage>
        <taxon>Eukaryota</taxon>
        <taxon>Sar</taxon>
        <taxon>Stramenopiles</taxon>
        <taxon>Bigyra</taxon>
        <taxon>Labyrinthulomycetes</taxon>
        <taxon>Thraustochytrida</taxon>
        <taxon>Thraustochytriidae</taxon>
        <taxon>Hondaea</taxon>
    </lineage>
</organism>
<dbReference type="EMBL" id="BEYU01000094">
    <property type="protein sequence ID" value="GBG31244.1"/>
    <property type="molecule type" value="Genomic_DNA"/>
</dbReference>
<feature type="compositionally biased region" description="Basic residues" evidence="1">
    <location>
        <begin position="360"/>
        <end position="370"/>
    </location>
</feature>
<evidence type="ECO:0000313" key="4">
    <source>
        <dbReference type="Proteomes" id="UP000241890"/>
    </source>
</evidence>
<feature type="compositionally biased region" description="Low complexity" evidence="1">
    <location>
        <begin position="349"/>
        <end position="358"/>
    </location>
</feature>
<feature type="compositionally biased region" description="Acidic residues" evidence="1">
    <location>
        <begin position="490"/>
        <end position="515"/>
    </location>
</feature>
<feature type="chain" id="PRO_5015348417" evidence="2">
    <location>
        <begin position="25"/>
        <end position="610"/>
    </location>
</feature>
<name>A0A2R5GTN1_9STRA</name>
<feature type="region of interest" description="Disordered" evidence="1">
    <location>
        <begin position="337"/>
        <end position="610"/>
    </location>
</feature>
<evidence type="ECO:0000256" key="2">
    <source>
        <dbReference type="SAM" id="SignalP"/>
    </source>
</evidence>
<evidence type="ECO:0000256" key="1">
    <source>
        <dbReference type="SAM" id="MobiDB-lite"/>
    </source>
</evidence>
<gene>
    <name evidence="3" type="ORF">FCC1311_074652</name>
</gene>